<organism evidence="7 8">
    <name type="scientific">Thalassococcus profundi</name>
    <dbReference type="NCBI Taxonomy" id="2282382"/>
    <lineage>
        <taxon>Bacteria</taxon>
        <taxon>Pseudomonadati</taxon>
        <taxon>Pseudomonadota</taxon>
        <taxon>Alphaproteobacteria</taxon>
        <taxon>Rhodobacterales</taxon>
        <taxon>Roseobacteraceae</taxon>
        <taxon>Thalassococcus</taxon>
    </lineage>
</organism>
<feature type="active site" evidence="5">
    <location>
        <position position="156"/>
    </location>
</feature>
<evidence type="ECO:0000256" key="1">
    <source>
        <dbReference type="ARBA" id="ARBA00022500"/>
    </source>
</evidence>
<feature type="domain" description="CheB-type methylesterase" evidence="6">
    <location>
        <begin position="144"/>
        <end position="338"/>
    </location>
</feature>
<dbReference type="SUPFAM" id="SSF52172">
    <property type="entry name" value="CheY-like"/>
    <property type="match status" value="1"/>
</dbReference>
<dbReference type="GO" id="GO:0008984">
    <property type="term" value="F:protein-glutamate methylesterase activity"/>
    <property type="evidence" value="ECO:0007669"/>
    <property type="project" value="UniProtKB-EC"/>
</dbReference>
<dbReference type="AlphaFoldDB" id="A0A369TLC0"/>
<evidence type="ECO:0000256" key="5">
    <source>
        <dbReference type="PROSITE-ProRule" id="PRU00050"/>
    </source>
</evidence>
<accession>A0A369TLC0</accession>
<dbReference type="PIRSF" id="PIRSF000876">
    <property type="entry name" value="RR_chemtxs_CheB"/>
    <property type="match status" value="1"/>
</dbReference>
<dbReference type="GO" id="GO:0005737">
    <property type="term" value="C:cytoplasm"/>
    <property type="evidence" value="ECO:0007669"/>
    <property type="project" value="InterPro"/>
</dbReference>
<dbReference type="PROSITE" id="PS50122">
    <property type="entry name" value="CHEB"/>
    <property type="match status" value="1"/>
</dbReference>
<dbReference type="Pfam" id="PF01339">
    <property type="entry name" value="CheB_methylest"/>
    <property type="match status" value="1"/>
</dbReference>
<evidence type="ECO:0000313" key="7">
    <source>
        <dbReference type="EMBL" id="RDD66058.1"/>
    </source>
</evidence>
<keyword evidence="2 5" id="KW-0378">Hydrolase</keyword>
<evidence type="ECO:0000256" key="4">
    <source>
        <dbReference type="ARBA" id="ARBA00048267"/>
    </source>
</evidence>
<protein>
    <recommendedName>
        <fullName evidence="3">protein-glutamate methylesterase</fullName>
        <ecNumber evidence="3">3.1.1.61</ecNumber>
    </recommendedName>
</protein>
<reference evidence="7 8" key="1">
    <citation type="submission" date="2018-07" db="EMBL/GenBank/DDBJ databases">
        <title>Thalassococcus profundi sp. nov., a marine bacterium isolated from deep seawater of Okinawa Trough.</title>
        <authorList>
            <person name="Yu M."/>
        </authorList>
    </citation>
    <scope>NUCLEOTIDE SEQUENCE [LARGE SCALE GENOMIC DNA]</scope>
    <source>
        <strain evidence="7 8">WRAS1</strain>
    </source>
</reference>
<dbReference type="Gene3D" id="3.40.50.180">
    <property type="entry name" value="Methylesterase CheB, C-terminal domain"/>
    <property type="match status" value="1"/>
</dbReference>
<gene>
    <name evidence="7" type="ORF">DU478_11165</name>
</gene>
<dbReference type="GO" id="GO:0000156">
    <property type="term" value="F:phosphorelay response regulator activity"/>
    <property type="evidence" value="ECO:0007669"/>
    <property type="project" value="InterPro"/>
</dbReference>
<dbReference type="RefSeq" id="WP_114511050.1">
    <property type="nucleotide sequence ID" value="NZ_QPMK01000007.1"/>
</dbReference>
<evidence type="ECO:0000256" key="3">
    <source>
        <dbReference type="ARBA" id="ARBA00039140"/>
    </source>
</evidence>
<comment type="caution">
    <text evidence="7">The sequence shown here is derived from an EMBL/GenBank/DDBJ whole genome shotgun (WGS) entry which is preliminary data.</text>
</comment>
<dbReference type="InterPro" id="IPR011006">
    <property type="entry name" value="CheY-like_superfamily"/>
</dbReference>
<dbReference type="InterPro" id="IPR000673">
    <property type="entry name" value="Sig_transdc_resp-reg_Me-estase"/>
</dbReference>
<keyword evidence="1 5" id="KW-0145">Chemotaxis</keyword>
<proteinExistence type="predicted"/>
<sequence>MRQVSLVIAAQSFAVRTHFARMLEGFEDFHLVAGTRDLMETFAVVEDHRPQLVMIEQGLSQQPEFEVMRALFETLDIRWILLAAPRAPGAEGPDRRRSLIRSGLFEIDQNMPRDRIADTIRTITRMSTARAPRATTGAPVAAEMEPGSPMVLIGASTGGVDALLTVLSAFPEACPATLIVQHTGADFGRSLVRLLDRQCPAHVVPATDTERPRPGQIVVAAGLRAHLTLRPRPGGSAPRLALDPGAPICGHVPSVDALFRSAVPLGPRIAAALLTGMGSDGADGLLALRRAGAATIAQDAVTSVVYGMPRAAAEIGAAEQILPLPQIGPALLAACTARQGQLGAMRQ</sequence>
<dbReference type="GO" id="GO:0006935">
    <property type="term" value="P:chemotaxis"/>
    <property type="evidence" value="ECO:0007669"/>
    <property type="project" value="UniProtKB-UniRule"/>
</dbReference>
<dbReference type="InterPro" id="IPR035909">
    <property type="entry name" value="CheB_C"/>
</dbReference>
<evidence type="ECO:0000259" key="6">
    <source>
        <dbReference type="PROSITE" id="PS50122"/>
    </source>
</evidence>
<dbReference type="CDD" id="cd16432">
    <property type="entry name" value="CheB_Rec"/>
    <property type="match status" value="1"/>
</dbReference>
<feature type="active site" evidence="5">
    <location>
        <position position="182"/>
    </location>
</feature>
<dbReference type="EMBL" id="QPMK01000007">
    <property type="protein sequence ID" value="RDD66058.1"/>
    <property type="molecule type" value="Genomic_DNA"/>
</dbReference>
<comment type="catalytic activity">
    <reaction evidence="4">
        <text>[protein]-L-glutamate 5-O-methyl ester + H2O = L-glutamyl-[protein] + methanol + H(+)</text>
        <dbReference type="Rhea" id="RHEA:23236"/>
        <dbReference type="Rhea" id="RHEA-COMP:10208"/>
        <dbReference type="Rhea" id="RHEA-COMP:10311"/>
        <dbReference type="ChEBI" id="CHEBI:15377"/>
        <dbReference type="ChEBI" id="CHEBI:15378"/>
        <dbReference type="ChEBI" id="CHEBI:17790"/>
        <dbReference type="ChEBI" id="CHEBI:29973"/>
        <dbReference type="ChEBI" id="CHEBI:82795"/>
        <dbReference type="EC" id="3.1.1.61"/>
    </reaction>
</comment>
<evidence type="ECO:0000313" key="8">
    <source>
        <dbReference type="Proteomes" id="UP000253977"/>
    </source>
</evidence>
<dbReference type="PANTHER" id="PTHR42872:SF6">
    <property type="entry name" value="PROTEIN-GLUTAMATE METHYLESTERASE_PROTEIN-GLUTAMINE GLUTAMINASE"/>
    <property type="match status" value="1"/>
</dbReference>
<dbReference type="InterPro" id="IPR008248">
    <property type="entry name" value="CheB-like"/>
</dbReference>
<dbReference type="PANTHER" id="PTHR42872">
    <property type="entry name" value="PROTEIN-GLUTAMATE METHYLESTERASE/PROTEIN-GLUTAMINE GLUTAMINASE"/>
    <property type="match status" value="1"/>
</dbReference>
<dbReference type="Proteomes" id="UP000253977">
    <property type="component" value="Unassembled WGS sequence"/>
</dbReference>
<dbReference type="OrthoDB" id="9793421at2"/>
<dbReference type="EC" id="3.1.1.61" evidence="3"/>
<feature type="active site" evidence="5">
    <location>
        <position position="280"/>
    </location>
</feature>
<evidence type="ECO:0000256" key="2">
    <source>
        <dbReference type="ARBA" id="ARBA00022801"/>
    </source>
</evidence>
<keyword evidence="8" id="KW-1185">Reference proteome</keyword>
<dbReference type="SUPFAM" id="SSF52738">
    <property type="entry name" value="Methylesterase CheB, C-terminal domain"/>
    <property type="match status" value="1"/>
</dbReference>
<name>A0A369TLC0_9RHOB</name>